<name>A0A410T5P3_9CAUD</name>
<reference evidence="1 2" key="1">
    <citation type="submission" date="2018-11" db="EMBL/GenBank/DDBJ databases">
        <authorList>
            <person name="Teng T."/>
        </authorList>
    </citation>
    <scope>NUCLEOTIDE SEQUENCE [LARGE SCALE GENOMIC DNA]</scope>
</reference>
<proteinExistence type="predicted"/>
<organism evidence="1 2">
    <name type="scientific">Acinetobacter phage Henu6</name>
    <dbReference type="NCBI Taxonomy" id="2500136"/>
    <lineage>
        <taxon>Viruses</taxon>
        <taxon>Duplodnaviria</taxon>
        <taxon>Heunggongvirae</taxon>
        <taxon>Uroviricota</taxon>
        <taxon>Caudoviricetes</taxon>
        <taxon>Pantevenvirales</taxon>
        <taxon>Straboviridae</taxon>
        <taxon>Twarogvirinae</taxon>
        <taxon>Zedzedvirus</taxon>
        <taxon>Zedzedvirus zz1</taxon>
    </lineage>
</organism>
<evidence type="ECO:0000313" key="2">
    <source>
        <dbReference type="Proteomes" id="UP000289169"/>
    </source>
</evidence>
<protein>
    <submittedName>
        <fullName evidence="1">Uncharacterized protein</fullName>
    </submittedName>
</protein>
<dbReference type="Proteomes" id="UP000289169">
    <property type="component" value="Segment"/>
</dbReference>
<accession>A0A410T5P3</accession>
<gene>
    <name evidence="1" type="ORF">Henu6_gp81</name>
</gene>
<sequence length="214" mass="24663">MIVMILLKSFQSLMKMIISLQFILKYHMQILLNQIFVRKRYIQMAFNRFFKLSYRLIDVKGYQEFLNRHALSFSNRDIYPVNAKEIISAGGTVEVLRVSHGGDAIQVRLGTGVPIEKIISKHAHKFFAPIEPEPMCIEAIPPNPNPFEEIHDNIIQFPRKNRVMVVSTPVYHPPQMTYGTTEGVERRLPTPIEAFRKHYPGQDWSLEAVAARAA</sequence>
<dbReference type="EMBL" id="MK240351">
    <property type="protein sequence ID" value="QAU04065.1"/>
    <property type="molecule type" value="Genomic_DNA"/>
</dbReference>
<evidence type="ECO:0000313" key="1">
    <source>
        <dbReference type="EMBL" id="QAU04065.1"/>
    </source>
</evidence>